<dbReference type="SUPFAM" id="SSF55729">
    <property type="entry name" value="Acyl-CoA N-acyltransferases (Nat)"/>
    <property type="match status" value="1"/>
</dbReference>
<dbReference type="Pfam" id="PF13480">
    <property type="entry name" value="Acetyltransf_6"/>
    <property type="match status" value="1"/>
</dbReference>
<dbReference type="KEGG" id="moc:BB934_00740"/>
<dbReference type="OrthoDB" id="213519at2"/>
<evidence type="ECO:0000259" key="1">
    <source>
        <dbReference type="Pfam" id="PF13480"/>
    </source>
</evidence>
<protein>
    <recommendedName>
        <fullName evidence="1">BioF2-like acetyltransferase domain-containing protein</fullName>
    </recommendedName>
</protein>
<dbReference type="Gene3D" id="3.40.630.30">
    <property type="match status" value="1"/>
</dbReference>
<evidence type="ECO:0000313" key="2">
    <source>
        <dbReference type="EMBL" id="ANY76920.1"/>
    </source>
</evidence>
<name>A0A1B2EAB9_9HYPH</name>
<accession>A0A1B2EAB9</accession>
<reference evidence="2" key="1">
    <citation type="submission" date="2016-07" db="EMBL/GenBank/DDBJ databases">
        <title>Microvirga ossetica sp. nov. a new species of rhizobia isolated from root nodules of the legume species Vicia alpestris Steven originated from North Ossetia region in the Caucasus.</title>
        <authorList>
            <person name="Safronova V.I."/>
            <person name="Kuznetsova I.G."/>
            <person name="Sazanova A.L."/>
            <person name="Belimov A."/>
            <person name="Andronov E."/>
            <person name="Osledkin Y.S."/>
            <person name="Onishchuk O.P."/>
            <person name="Kurchak O.N."/>
            <person name="Shaposhnikov A.I."/>
            <person name="Willems A."/>
            <person name="Tikhonovich I.A."/>
        </authorList>
    </citation>
    <scope>NUCLEOTIDE SEQUENCE [LARGE SCALE GENOMIC DNA]</scope>
    <source>
        <strain evidence="2">V5/3M</strain>
    </source>
</reference>
<gene>
    <name evidence="2" type="ORF">BB934_00740</name>
</gene>
<dbReference type="InterPro" id="IPR016181">
    <property type="entry name" value="Acyl_CoA_acyltransferase"/>
</dbReference>
<dbReference type="RefSeq" id="WP_099507927.1">
    <property type="nucleotide sequence ID" value="NZ_CP016616.1"/>
</dbReference>
<proteinExistence type="predicted"/>
<dbReference type="AlphaFoldDB" id="A0A1B2EAB9"/>
<dbReference type="EMBL" id="CP016616">
    <property type="protein sequence ID" value="ANY76920.1"/>
    <property type="molecule type" value="Genomic_DNA"/>
</dbReference>
<feature type="domain" description="BioF2-like acetyltransferase" evidence="1">
    <location>
        <begin position="177"/>
        <end position="322"/>
    </location>
</feature>
<dbReference type="InterPro" id="IPR038740">
    <property type="entry name" value="BioF2-like_GNAT_dom"/>
</dbReference>
<sequence>MQEENSSITLAAKTAKVEVIGELPRLEALEEQWHALARDIPWPMAQFEWIISAAKTYRDDKFCVVIVQEAGVLQAVAPLVLRRYGLTHRLECLDYMLAEPQRLIARDERHLQLLFKALRALRYPFILQGVTAECQDDQCFRTTSGSGLRMVAASGSKDSFVPFDDPGGNLEDRMSASRRCTLRRKRKAAEKYGSVRFNILRPHSDELPALLDEFFRVESSGWKGRAATGLQYDIQRASFFRMYCDRMAREGALRLGFMKIGDTTTAVRIDVVWGNKSWELKIGYDEGFSNCSPGLLLSHEALKHGQAEGLLGHHFLGEAEAWHETWAAKTMNRVTLRYYPTTLPGVVTLLQDVSFHVARAIEKRSSAFSSRSRGVLGKAEIPQATGA</sequence>
<organism evidence="2">
    <name type="scientific">Microvirga ossetica</name>
    <dbReference type="NCBI Taxonomy" id="1882682"/>
    <lineage>
        <taxon>Bacteria</taxon>
        <taxon>Pseudomonadati</taxon>
        <taxon>Pseudomonadota</taxon>
        <taxon>Alphaproteobacteria</taxon>
        <taxon>Hyphomicrobiales</taxon>
        <taxon>Methylobacteriaceae</taxon>
        <taxon>Microvirga</taxon>
    </lineage>
</organism>